<evidence type="ECO:0000256" key="1">
    <source>
        <dbReference type="SAM" id="MobiDB-lite"/>
    </source>
</evidence>
<feature type="compositionally biased region" description="Low complexity" evidence="1">
    <location>
        <begin position="41"/>
        <end position="61"/>
    </location>
</feature>
<accession>B6STI5</accession>
<proteinExistence type="evidence at transcript level"/>
<dbReference type="AlphaFoldDB" id="B6STI5"/>
<reference evidence="2" key="1">
    <citation type="journal article" date="2009" name="Plant Mol. Biol.">
        <title>Insights into corn genes derived from large-scale cDNA sequencing.</title>
        <authorList>
            <person name="Alexandrov N.N."/>
            <person name="Brover V.V."/>
            <person name="Freidin S."/>
            <person name="Troukhan M.E."/>
            <person name="Tatarinova T.V."/>
            <person name="Zhang H."/>
            <person name="Swaller T.J."/>
            <person name="Lu Y.P."/>
            <person name="Bouck J."/>
            <person name="Flavell R.B."/>
            <person name="Feldmann K.A."/>
        </authorList>
    </citation>
    <scope>NUCLEOTIDE SEQUENCE</scope>
</reference>
<evidence type="ECO:0000313" key="2">
    <source>
        <dbReference type="EMBL" id="ACG28168.1"/>
    </source>
</evidence>
<organism evidence="2">
    <name type="scientific">Zea mays</name>
    <name type="common">Maize</name>
    <dbReference type="NCBI Taxonomy" id="4577"/>
    <lineage>
        <taxon>Eukaryota</taxon>
        <taxon>Viridiplantae</taxon>
        <taxon>Streptophyta</taxon>
        <taxon>Embryophyta</taxon>
        <taxon>Tracheophyta</taxon>
        <taxon>Spermatophyta</taxon>
        <taxon>Magnoliopsida</taxon>
        <taxon>Liliopsida</taxon>
        <taxon>Poales</taxon>
        <taxon>Poaceae</taxon>
        <taxon>PACMAD clade</taxon>
        <taxon>Panicoideae</taxon>
        <taxon>Andropogonodae</taxon>
        <taxon>Andropogoneae</taxon>
        <taxon>Tripsacinae</taxon>
        <taxon>Zea</taxon>
    </lineage>
</organism>
<protein>
    <submittedName>
        <fullName evidence="2">Uncharacterized protein</fullName>
    </submittedName>
</protein>
<sequence length="128" mass="13963">MARALTQLFPFQQLSTPSLPILARLCPPWSGQGHPRRAPSHARSAPAQSSSSLRARSPASSRAREASLLTALPVCSAMVKPSLPWTPEFLCSFSWPPSSFRRTPISSALPRASWNSPSRRSMLVRGRA</sequence>
<dbReference type="EMBL" id="EU956050">
    <property type="protein sequence ID" value="ACG28168.1"/>
    <property type="molecule type" value="mRNA"/>
</dbReference>
<feature type="region of interest" description="Disordered" evidence="1">
    <location>
        <begin position="30"/>
        <end position="61"/>
    </location>
</feature>
<name>B6STI5_MAIZE</name>